<keyword evidence="2" id="KW-1185">Reference proteome</keyword>
<proteinExistence type="predicted"/>
<dbReference type="Proteomes" id="UP001630127">
    <property type="component" value="Unassembled WGS sequence"/>
</dbReference>
<comment type="caution">
    <text evidence="1">The sequence shown here is derived from an EMBL/GenBank/DDBJ whole genome shotgun (WGS) entry which is preliminary data.</text>
</comment>
<protein>
    <submittedName>
        <fullName evidence="1">Uncharacterized protein</fullName>
    </submittedName>
</protein>
<gene>
    <name evidence="1" type="ORF">ACH5RR_034021</name>
</gene>
<sequence length="184" mass="19403">MVKGSIAVWIEDDVEMTQAGIIAATAKGTNIQNPMTMAARRQGPAAQNLNVDAATARQMRRKAVAACLDEEGMATVSQRFDNSAVAPEVADDDAATHLSYCGDHELSSTAKIGSEIQHFAAAKNIAAAMDVDLATAIHPSIVVHEASICNTYAAALHKDERISTSLSDVVVATYMTLGNSRTKS</sequence>
<dbReference type="AlphaFoldDB" id="A0ABD2YD96"/>
<accession>A0ABD2YD96</accession>
<dbReference type="EMBL" id="JBJUIK010000014">
    <property type="protein sequence ID" value="KAL3504180.1"/>
    <property type="molecule type" value="Genomic_DNA"/>
</dbReference>
<organism evidence="1 2">
    <name type="scientific">Cinchona calisaya</name>
    <dbReference type="NCBI Taxonomy" id="153742"/>
    <lineage>
        <taxon>Eukaryota</taxon>
        <taxon>Viridiplantae</taxon>
        <taxon>Streptophyta</taxon>
        <taxon>Embryophyta</taxon>
        <taxon>Tracheophyta</taxon>
        <taxon>Spermatophyta</taxon>
        <taxon>Magnoliopsida</taxon>
        <taxon>eudicotyledons</taxon>
        <taxon>Gunneridae</taxon>
        <taxon>Pentapetalae</taxon>
        <taxon>asterids</taxon>
        <taxon>lamiids</taxon>
        <taxon>Gentianales</taxon>
        <taxon>Rubiaceae</taxon>
        <taxon>Cinchonoideae</taxon>
        <taxon>Cinchoneae</taxon>
        <taxon>Cinchona</taxon>
    </lineage>
</organism>
<evidence type="ECO:0000313" key="1">
    <source>
        <dbReference type="EMBL" id="KAL3504180.1"/>
    </source>
</evidence>
<reference evidence="1 2" key="1">
    <citation type="submission" date="2024-11" db="EMBL/GenBank/DDBJ databases">
        <title>A near-complete genome assembly of Cinchona calisaya.</title>
        <authorList>
            <person name="Lian D.C."/>
            <person name="Zhao X.W."/>
            <person name="Wei L."/>
        </authorList>
    </citation>
    <scope>NUCLEOTIDE SEQUENCE [LARGE SCALE GENOMIC DNA]</scope>
    <source>
        <tissue evidence="1">Nenye</tissue>
    </source>
</reference>
<evidence type="ECO:0000313" key="2">
    <source>
        <dbReference type="Proteomes" id="UP001630127"/>
    </source>
</evidence>
<name>A0ABD2YD96_9GENT</name>